<evidence type="ECO:0000313" key="1">
    <source>
        <dbReference type="EMBL" id="QHB53341.1"/>
    </source>
</evidence>
<dbReference type="AlphaFoldDB" id="A0A6P1EDI4"/>
<organism evidence="1 2">
    <name type="scientific">Lentilactobacillus hilgardii</name>
    <name type="common">Lactobacillus hilgardii</name>
    <dbReference type="NCBI Taxonomy" id="1588"/>
    <lineage>
        <taxon>Bacteria</taxon>
        <taxon>Bacillati</taxon>
        <taxon>Bacillota</taxon>
        <taxon>Bacilli</taxon>
        <taxon>Lactobacillales</taxon>
        <taxon>Lactobacillaceae</taxon>
        <taxon>Lentilactobacillus</taxon>
    </lineage>
</organism>
<reference evidence="1 2" key="1">
    <citation type="submission" date="2019-12" db="EMBL/GenBank/DDBJ databases">
        <title>Lactobacillus hilgardii FLUB.</title>
        <authorList>
            <person name="Gustaw K."/>
        </authorList>
    </citation>
    <scope>NUCLEOTIDE SEQUENCE [LARGE SCALE GENOMIC DNA]</scope>
    <source>
        <strain evidence="1 2">FLUB</strain>
    </source>
</reference>
<proteinExistence type="predicted"/>
<protein>
    <submittedName>
        <fullName evidence="1">Uncharacterized protein</fullName>
    </submittedName>
</protein>
<sequence>MMVKQGKFAKSSKLRQIKEIKRARQEKSDRTITEKQFGKFIFVRYGLTMKAKMIGTDKETMQRFLIEWVDHAPKDKNWSIKALAVNTLKKINVRVPYQFYRAVVRNWSKYQRFLKREIPAVPLKQRILLTDTLTTEEFEQLVARQLAANILLSTLGNNPQLMQQINLEQVADLSKNLMTENGKGIDWQKVQSVFKPMPFDMSTAPDTPTKNWLGHLLTEK</sequence>
<gene>
    <name evidence="1" type="ORF">GQR93_02220</name>
</gene>
<accession>A0A6P1EDI4</accession>
<dbReference type="EMBL" id="CP047121">
    <property type="protein sequence ID" value="QHB53341.1"/>
    <property type="molecule type" value="Genomic_DNA"/>
</dbReference>
<name>A0A6P1EDI4_LENHI</name>
<dbReference type="Proteomes" id="UP000465035">
    <property type="component" value="Chromosome"/>
</dbReference>
<evidence type="ECO:0000313" key="2">
    <source>
        <dbReference type="Proteomes" id="UP000465035"/>
    </source>
</evidence>